<protein>
    <submittedName>
        <fullName evidence="1">Uncharacterized protein</fullName>
    </submittedName>
</protein>
<keyword evidence="2" id="KW-1185">Reference proteome</keyword>
<reference evidence="1 2" key="1">
    <citation type="journal article" date="2022" name="bioRxiv">
        <title>An ancient truncated duplication of the anti-Mullerian hormone receptor type 2 gene is a potential conserved master sex determinant in the Pangasiidae catfish family.</title>
        <authorList>
            <person name="Wen M."/>
            <person name="Pan Q."/>
            <person name="Jouanno E."/>
            <person name="Montfort J."/>
            <person name="Zahm M."/>
            <person name="Cabau C."/>
            <person name="Klopp C."/>
            <person name="Iampietro C."/>
            <person name="Roques C."/>
            <person name="Bouchez O."/>
            <person name="Castinel A."/>
            <person name="Donnadieu C."/>
            <person name="Parrinello H."/>
            <person name="Poncet C."/>
            <person name="Belmonte E."/>
            <person name="Gautier V."/>
            <person name="Avarre J.-C."/>
            <person name="Dugue R."/>
            <person name="Gustiano R."/>
            <person name="Ha T.T.T."/>
            <person name="Campet M."/>
            <person name="Sriphairoj K."/>
            <person name="Ribolli J."/>
            <person name="de Almeida F.L."/>
            <person name="Desvignes T."/>
            <person name="Postlethwait J.H."/>
            <person name="Bucao C.F."/>
            <person name="Robinson-Rechavi M."/>
            <person name="Bobe J."/>
            <person name="Herpin A."/>
            <person name="Guiguen Y."/>
        </authorList>
    </citation>
    <scope>NUCLEOTIDE SEQUENCE [LARGE SCALE GENOMIC DNA]</scope>
    <source>
        <strain evidence="1">YG-Dec2019</strain>
    </source>
</reference>
<sequence length="102" mass="11736">MEGTIQKGELITYNLTELVKPEAYQVRLTPITRFGEGDSIERIIRYSAYKYGYHELQFSTCVIAYRHGHLRLQLAACTFTGTFTITHLLITHIWTQAPLTTI</sequence>
<dbReference type="Proteomes" id="UP000829447">
    <property type="component" value="Linkage Group LG10"/>
</dbReference>
<proteinExistence type="predicted"/>
<organism evidence="1 2">
    <name type="scientific">Pangasianodon gigas</name>
    <name type="common">Mekong giant catfish</name>
    <name type="synonym">Pangasius gigas</name>
    <dbReference type="NCBI Taxonomy" id="30993"/>
    <lineage>
        <taxon>Eukaryota</taxon>
        <taxon>Metazoa</taxon>
        <taxon>Chordata</taxon>
        <taxon>Craniata</taxon>
        <taxon>Vertebrata</taxon>
        <taxon>Euteleostomi</taxon>
        <taxon>Actinopterygii</taxon>
        <taxon>Neopterygii</taxon>
        <taxon>Teleostei</taxon>
        <taxon>Ostariophysi</taxon>
        <taxon>Siluriformes</taxon>
        <taxon>Pangasiidae</taxon>
        <taxon>Pangasianodon</taxon>
    </lineage>
</organism>
<dbReference type="EMBL" id="CM040463">
    <property type="protein sequence ID" value="MCI4382884.1"/>
    <property type="molecule type" value="Genomic_DNA"/>
</dbReference>
<evidence type="ECO:0000313" key="2">
    <source>
        <dbReference type="Proteomes" id="UP000829447"/>
    </source>
</evidence>
<accession>A0ACC5WUR7</accession>
<comment type="caution">
    <text evidence="1">The sequence shown here is derived from an EMBL/GenBank/DDBJ whole genome shotgun (WGS) entry which is preliminary data.</text>
</comment>
<evidence type="ECO:0000313" key="1">
    <source>
        <dbReference type="EMBL" id="MCI4382884.1"/>
    </source>
</evidence>
<name>A0ACC5WUR7_PANGG</name>
<gene>
    <name evidence="1" type="ORF">PGIGA_G00019790</name>
</gene>